<organism evidence="2">
    <name type="scientific">Human papillomavirus</name>
    <dbReference type="NCBI Taxonomy" id="10566"/>
    <lineage>
        <taxon>Viruses</taxon>
        <taxon>Monodnaviria</taxon>
        <taxon>Shotokuvirae</taxon>
        <taxon>Cossaviricota</taxon>
        <taxon>Papovaviricetes</taxon>
        <taxon>Zurhausenvirales</taxon>
        <taxon>Papillomaviridae</taxon>
    </lineage>
</organism>
<feature type="region of interest" description="Disordered" evidence="1">
    <location>
        <begin position="33"/>
        <end position="99"/>
    </location>
</feature>
<feature type="compositionally biased region" description="Basic and acidic residues" evidence="1">
    <location>
        <begin position="83"/>
        <end position="99"/>
    </location>
</feature>
<accession>A0A385PP80</accession>
<protein>
    <submittedName>
        <fullName evidence="2">E4 protein</fullName>
    </submittedName>
</protein>
<sequence>MPRLMVPQENGQCILTMNTYLLFLLAPLKTRSPDLFKGPPRDLSAPPGTPFPNRKPQDERRQKREDLAQPPQRHLRYDDDDDEHHNKENVPPPDRNDDDWKKTLVQHLLDKWAAELTWYQEEVFRDLNALRQKLGIPSSF</sequence>
<evidence type="ECO:0000313" key="2">
    <source>
        <dbReference type="EMBL" id="AYA93652.1"/>
    </source>
</evidence>
<dbReference type="EMBL" id="MH777196">
    <property type="protein sequence ID" value="AYA93652.1"/>
    <property type="molecule type" value="Genomic_DNA"/>
</dbReference>
<feature type="compositionally biased region" description="Basic and acidic residues" evidence="1">
    <location>
        <begin position="55"/>
        <end position="67"/>
    </location>
</feature>
<reference evidence="2" key="1">
    <citation type="journal article" date="2018" name="Nat. Med.">
        <title>Expanded skin virome in DOCK8-deficient patients.</title>
        <authorList>
            <consortium name="NISC Comparative Sequencing Program"/>
            <person name="Tirosh O."/>
            <person name="Conlan S."/>
            <person name="Deming C."/>
            <person name="Lee-Lin S.Q."/>
            <person name="Huang X."/>
            <person name="Su H.C."/>
            <person name="Freeman A.F."/>
            <person name="Segre J.A."/>
            <person name="Kong H.H."/>
        </authorList>
    </citation>
    <scope>NUCLEOTIDE SEQUENCE</scope>
    <source>
        <strain evidence="2">HPV-mSK_051</strain>
    </source>
</reference>
<evidence type="ECO:0000256" key="1">
    <source>
        <dbReference type="SAM" id="MobiDB-lite"/>
    </source>
</evidence>
<proteinExistence type="predicted"/>
<name>A0A385PP80_9PAPI</name>